<sequence length="464" mass="53181">MSALATAPAPDTLNRVRDESGVERALAVERLLKRMIDERIAGNDDAILTTEDYNSLMMAWANSGDTCDAALRVEEILVTMQDLYNDGEDDVQPDENSFRIAIETWSNVADEPHSMARAQQILDWMVQLYSNGNNDKAKPTTSCFYPLFKVWANSDKIEAPIMSEHLIMSMQHLQNTQDLASVQPDTTCFNYVVRSWIKSGDITSEKKIRKVFEYMDDCRRRGCEYISPDSLTYNMLVSSIGVSVKRDSEAGGARRADKLLRRMEQGFLAGDESLRPDTVIYNQVIDYWAKTQSVHGHYLKARDVLDRQISLYRKNNVRKCRPDTLSYTSVIGACASTYGSKMERRRSFNVAHRTFLEMCKNDYPTQPNDVTYGLMFKATGRLLHKQDERDRYSRTLWSLACDDGYLGEMAFNRFREAASDELFKELTNNRRNYADLPSDCTCNARPSPRQKNRRPKDNGKRLLP</sequence>
<gene>
    <name evidence="3" type="ORF">THAOC_09522</name>
</gene>
<evidence type="ECO:0000313" key="3">
    <source>
        <dbReference type="EMBL" id="EJK69236.1"/>
    </source>
</evidence>
<dbReference type="eggNOG" id="ENOG502SKP8">
    <property type="taxonomic scope" value="Eukaryota"/>
</dbReference>
<comment type="caution">
    <text evidence="3">The sequence shown here is derived from an EMBL/GenBank/DDBJ whole genome shotgun (WGS) entry which is preliminary data.</text>
</comment>
<feature type="compositionally biased region" description="Basic and acidic residues" evidence="2">
    <location>
        <begin position="455"/>
        <end position="464"/>
    </location>
</feature>
<organism evidence="3 4">
    <name type="scientific">Thalassiosira oceanica</name>
    <name type="common">Marine diatom</name>
    <dbReference type="NCBI Taxonomy" id="159749"/>
    <lineage>
        <taxon>Eukaryota</taxon>
        <taxon>Sar</taxon>
        <taxon>Stramenopiles</taxon>
        <taxon>Ochrophyta</taxon>
        <taxon>Bacillariophyta</taxon>
        <taxon>Coscinodiscophyceae</taxon>
        <taxon>Thalassiosirophycidae</taxon>
        <taxon>Thalassiosirales</taxon>
        <taxon>Thalassiosiraceae</taxon>
        <taxon>Thalassiosira</taxon>
    </lineage>
</organism>
<evidence type="ECO:0000256" key="1">
    <source>
        <dbReference type="ARBA" id="ARBA00022737"/>
    </source>
</evidence>
<reference evidence="3 4" key="1">
    <citation type="journal article" date="2012" name="Genome Biol.">
        <title>Genome and low-iron response of an oceanic diatom adapted to chronic iron limitation.</title>
        <authorList>
            <person name="Lommer M."/>
            <person name="Specht M."/>
            <person name="Roy A.S."/>
            <person name="Kraemer L."/>
            <person name="Andreson R."/>
            <person name="Gutowska M.A."/>
            <person name="Wolf J."/>
            <person name="Bergner S.V."/>
            <person name="Schilhabel M.B."/>
            <person name="Klostermeier U.C."/>
            <person name="Beiko R.G."/>
            <person name="Rosenstiel P."/>
            <person name="Hippler M."/>
            <person name="Laroche J."/>
        </authorList>
    </citation>
    <scope>NUCLEOTIDE SEQUENCE [LARGE SCALE GENOMIC DNA]</scope>
    <source>
        <strain evidence="3 4">CCMP1005</strain>
    </source>
</reference>
<dbReference type="OMA" id="YLGEMAF"/>
<keyword evidence="4" id="KW-1185">Reference proteome</keyword>
<evidence type="ECO:0008006" key="5">
    <source>
        <dbReference type="Google" id="ProtNLM"/>
    </source>
</evidence>
<evidence type="ECO:0000256" key="2">
    <source>
        <dbReference type="SAM" id="MobiDB-lite"/>
    </source>
</evidence>
<dbReference type="Gene3D" id="1.25.40.10">
    <property type="entry name" value="Tetratricopeptide repeat domain"/>
    <property type="match status" value="2"/>
</dbReference>
<proteinExistence type="predicted"/>
<accession>K0T7G8</accession>
<evidence type="ECO:0000313" key="4">
    <source>
        <dbReference type="Proteomes" id="UP000266841"/>
    </source>
</evidence>
<feature type="region of interest" description="Disordered" evidence="2">
    <location>
        <begin position="437"/>
        <end position="464"/>
    </location>
</feature>
<dbReference type="OrthoDB" id="185373at2759"/>
<dbReference type="InterPro" id="IPR011990">
    <property type="entry name" value="TPR-like_helical_dom_sf"/>
</dbReference>
<dbReference type="AlphaFoldDB" id="K0T7G8"/>
<dbReference type="EMBL" id="AGNL01010319">
    <property type="protein sequence ID" value="EJK69236.1"/>
    <property type="molecule type" value="Genomic_DNA"/>
</dbReference>
<dbReference type="InterPro" id="IPR051222">
    <property type="entry name" value="PPR/CCM1_RNA-binding"/>
</dbReference>
<name>K0T7G8_THAOC</name>
<dbReference type="PANTHER" id="PTHR47942">
    <property type="entry name" value="TETRATRICOPEPTIDE REPEAT (TPR)-LIKE SUPERFAMILY PROTEIN-RELATED"/>
    <property type="match status" value="1"/>
</dbReference>
<dbReference type="Proteomes" id="UP000266841">
    <property type="component" value="Unassembled WGS sequence"/>
</dbReference>
<keyword evidence="1" id="KW-0677">Repeat</keyword>
<protein>
    <recommendedName>
        <fullName evidence="5">Pentacotripeptide-repeat region of PRORP domain-containing protein</fullName>
    </recommendedName>
</protein>
<dbReference type="PANTHER" id="PTHR47942:SF63">
    <property type="entry name" value="PENTATRICOPEPTIDE REPEAT-CONTAINING PROTEIN"/>
    <property type="match status" value="1"/>
</dbReference>